<evidence type="ECO:0000313" key="2">
    <source>
        <dbReference type="Proteomes" id="UP000019402"/>
    </source>
</evidence>
<organism evidence="1 2">
    <name type="scientific">Saccharicrinis fermentans DSM 9555 = JCM 21142</name>
    <dbReference type="NCBI Taxonomy" id="869213"/>
    <lineage>
        <taxon>Bacteria</taxon>
        <taxon>Pseudomonadati</taxon>
        <taxon>Bacteroidota</taxon>
        <taxon>Bacteroidia</taxon>
        <taxon>Marinilabiliales</taxon>
        <taxon>Marinilabiliaceae</taxon>
        <taxon>Saccharicrinis</taxon>
    </lineage>
</organism>
<dbReference type="AlphaFoldDB" id="W7YDY0"/>
<evidence type="ECO:0000313" key="1">
    <source>
        <dbReference type="EMBL" id="GAF05673.1"/>
    </source>
</evidence>
<gene>
    <name evidence="1" type="ORF">JCM21142_104418</name>
</gene>
<reference evidence="1 2" key="1">
    <citation type="journal article" date="2014" name="Genome Announc.">
        <title>Draft Genome Sequence of Cytophaga fermentans JCM 21142T, a Facultative Anaerobe Isolated from Marine Mud.</title>
        <authorList>
            <person name="Starns D."/>
            <person name="Oshima K."/>
            <person name="Suda W."/>
            <person name="Iino T."/>
            <person name="Yuki M."/>
            <person name="Inoue J."/>
            <person name="Kitamura K."/>
            <person name="Iida T."/>
            <person name="Darby A."/>
            <person name="Hattori M."/>
            <person name="Ohkuma M."/>
        </authorList>
    </citation>
    <scope>NUCLEOTIDE SEQUENCE [LARGE SCALE GENOMIC DNA]</scope>
    <source>
        <strain evidence="1 2">JCM 21142</strain>
    </source>
</reference>
<name>W7YDY0_9BACT</name>
<accession>W7YDY0</accession>
<proteinExistence type="predicted"/>
<dbReference type="Proteomes" id="UP000019402">
    <property type="component" value="Unassembled WGS sequence"/>
</dbReference>
<sequence length="61" mass="7145">MVRIYIFNSKISLMYTFKTYNGIKVTIETIKTRFQNLVFAVKSENNCLIPNQYPKANKPIV</sequence>
<comment type="caution">
    <text evidence="1">The sequence shown here is derived from an EMBL/GenBank/DDBJ whole genome shotgun (WGS) entry which is preliminary data.</text>
</comment>
<protein>
    <submittedName>
        <fullName evidence="1">Uncharacterized protein</fullName>
    </submittedName>
</protein>
<dbReference type="EMBL" id="BAMD01000106">
    <property type="protein sequence ID" value="GAF05673.1"/>
    <property type="molecule type" value="Genomic_DNA"/>
</dbReference>
<keyword evidence="2" id="KW-1185">Reference proteome</keyword>